<proteinExistence type="predicted"/>
<feature type="transmembrane region" description="Helical" evidence="1">
    <location>
        <begin position="51"/>
        <end position="71"/>
    </location>
</feature>
<feature type="transmembrane region" description="Helical" evidence="1">
    <location>
        <begin position="91"/>
        <end position="108"/>
    </location>
</feature>
<keyword evidence="1" id="KW-0812">Transmembrane</keyword>
<evidence type="ECO:0000313" key="2">
    <source>
        <dbReference type="EMBL" id="QHT11835.1"/>
    </source>
</evidence>
<keyword evidence="1" id="KW-1133">Transmembrane helix</keyword>
<protein>
    <submittedName>
        <fullName evidence="2">Uncharacterized protein</fullName>
    </submittedName>
</protein>
<organism evidence="2">
    <name type="scientific">viral metagenome</name>
    <dbReference type="NCBI Taxonomy" id="1070528"/>
    <lineage>
        <taxon>unclassified sequences</taxon>
        <taxon>metagenomes</taxon>
        <taxon>organismal metagenomes</taxon>
    </lineage>
</organism>
<sequence length="352" mass="41642">MTSPSIDASNNIITIDASSNRINNFSPEWGVMLTLQGSLNLRIGTQAWKKYISAAFWNYISTPINFTITLFTALTAGQTGTQSEYLTEKQLFIMLFVSFLLSIINTFFKLKEKALLNYEASKKYDEFGAKFEEIYYLPLSNANDLKSKLVEYKILQEEINKYSQKESIENVNYFTELIYLWFHCFFEDNLKRINKSDRFWYLDGLTPDTERTRNPWNINTKEYFLYDISGQPIYLDDDDVKEKNDKIHKYTAKPNHNQSISNRKLSIFEPNYEFVKNRSRNQYDIESNIFRKIDKNEIIEDIKNREEDRLNEMKQVFVKEKLKEKLSNCLENSESTLKKITEFTQKSEDNLV</sequence>
<dbReference type="EMBL" id="MN739538">
    <property type="protein sequence ID" value="QHT11835.1"/>
    <property type="molecule type" value="Genomic_DNA"/>
</dbReference>
<name>A0A6C0D815_9ZZZZ</name>
<accession>A0A6C0D815</accession>
<keyword evidence="1" id="KW-0472">Membrane</keyword>
<evidence type="ECO:0000256" key="1">
    <source>
        <dbReference type="SAM" id="Phobius"/>
    </source>
</evidence>
<reference evidence="2" key="1">
    <citation type="journal article" date="2020" name="Nature">
        <title>Giant virus diversity and host interactions through global metagenomics.</title>
        <authorList>
            <person name="Schulz F."/>
            <person name="Roux S."/>
            <person name="Paez-Espino D."/>
            <person name="Jungbluth S."/>
            <person name="Walsh D.A."/>
            <person name="Denef V.J."/>
            <person name="McMahon K.D."/>
            <person name="Konstantinidis K.T."/>
            <person name="Eloe-Fadrosh E.A."/>
            <person name="Kyrpides N.C."/>
            <person name="Woyke T."/>
        </authorList>
    </citation>
    <scope>NUCLEOTIDE SEQUENCE</scope>
    <source>
        <strain evidence="2">GVMAG-M-3300023174-124</strain>
    </source>
</reference>
<dbReference type="AlphaFoldDB" id="A0A6C0D815"/>